<dbReference type="Pfam" id="PF00133">
    <property type="entry name" value="tRNA-synt_1"/>
    <property type="match status" value="1"/>
</dbReference>
<dbReference type="Gene3D" id="1.10.730.10">
    <property type="entry name" value="Isoleucyl-tRNA Synthetase, Domain 1"/>
    <property type="match status" value="1"/>
</dbReference>
<keyword evidence="6 9" id="KW-0030">Aminoacyl-tRNA synthetase</keyword>
<dbReference type="GO" id="GO:0005737">
    <property type="term" value="C:cytoplasm"/>
    <property type="evidence" value="ECO:0007669"/>
    <property type="project" value="UniProtKB-UniRule"/>
</dbReference>
<dbReference type="PROSITE" id="PS00178">
    <property type="entry name" value="AA_TRNA_LIGASE_I"/>
    <property type="match status" value="1"/>
</dbReference>
<dbReference type="InterPro" id="IPR023586">
    <property type="entry name" value="Ile-tRNA-ligase_type2"/>
</dbReference>
<feature type="domain" description="Methionyl/Valyl/Leucyl/Isoleucyl-tRNA synthetase anticodon-binding" evidence="11">
    <location>
        <begin position="690"/>
        <end position="837"/>
    </location>
</feature>
<dbReference type="GO" id="GO:0004822">
    <property type="term" value="F:isoleucine-tRNA ligase activity"/>
    <property type="evidence" value="ECO:0007669"/>
    <property type="project" value="UniProtKB-UniRule"/>
</dbReference>
<protein>
    <recommendedName>
        <fullName evidence="1 8">Isoleucine--tRNA ligase</fullName>
        <ecNumber evidence="1 8">6.1.1.5</ecNumber>
    </recommendedName>
</protein>
<dbReference type="EC" id="6.1.1.5" evidence="1 8"/>
<dbReference type="Gene3D" id="3.40.50.620">
    <property type="entry name" value="HUPs"/>
    <property type="match status" value="2"/>
</dbReference>
<comment type="catalytic activity">
    <reaction evidence="7">
        <text>tRNA(Ile) + L-isoleucine + ATP = L-isoleucyl-tRNA(Ile) + AMP + diphosphate</text>
        <dbReference type="Rhea" id="RHEA:11060"/>
        <dbReference type="Rhea" id="RHEA-COMP:9666"/>
        <dbReference type="Rhea" id="RHEA-COMP:9695"/>
        <dbReference type="ChEBI" id="CHEBI:30616"/>
        <dbReference type="ChEBI" id="CHEBI:33019"/>
        <dbReference type="ChEBI" id="CHEBI:58045"/>
        <dbReference type="ChEBI" id="CHEBI:78442"/>
        <dbReference type="ChEBI" id="CHEBI:78528"/>
        <dbReference type="ChEBI" id="CHEBI:456215"/>
        <dbReference type="EC" id="6.1.1.5"/>
    </reaction>
</comment>
<dbReference type="SUPFAM" id="SSF47323">
    <property type="entry name" value="Anticodon-binding domain of a subclass of class I aminoacyl-tRNA synthetases"/>
    <property type="match status" value="1"/>
</dbReference>
<proteinExistence type="inferred from homology"/>
<evidence type="ECO:0000256" key="1">
    <source>
        <dbReference type="ARBA" id="ARBA00013165"/>
    </source>
</evidence>
<gene>
    <name evidence="12" type="primary">IARS</name>
    <name evidence="12" type="synonym">ileS</name>
</gene>
<dbReference type="GO" id="GO:0005524">
    <property type="term" value="F:ATP binding"/>
    <property type="evidence" value="ECO:0007669"/>
    <property type="project" value="UniProtKB-KW"/>
</dbReference>
<dbReference type="EMBL" id="KF900836">
    <property type="protein sequence ID" value="AIF08590.1"/>
    <property type="molecule type" value="Genomic_DNA"/>
</dbReference>
<dbReference type="PRINTS" id="PR00984">
    <property type="entry name" value="TRNASYNTHILE"/>
</dbReference>
<dbReference type="SUPFAM" id="SSF50677">
    <property type="entry name" value="ValRS/IleRS/LeuRS editing domain"/>
    <property type="match status" value="1"/>
</dbReference>
<evidence type="ECO:0000256" key="5">
    <source>
        <dbReference type="ARBA" id="ARBA00022917"/>
    </source>
</evidence>
<keyword evidence="2 9" id="KW-0436">Ligase</keyword>
<reference evidence="12" key="1">
    <citation type="journal article" date="2014" name="Genome Biol. Evol.">
        <title>Pangenome evidence for extensive interdomain horizontal transfer affecting lineage core and shell genes in uncultured planktonic thaumarchaeota and euryarchaeota.</title>
        <authorList>
            <person name="Deschamps P."/>
            <person name="Zivanovic Y."/>
            <person name="Moreira D."/>
            <person name="Rodriguez-Valera F."/>
            <person name="Lopez-Garcia P."/>
        </authorList>
    </citation>
    <scope>NUCLEOTIDE SEQUENCE</scope>
</reference>
<dbReference type="Pfam" id="PF19302">
    <property type="entry name" value="DUF5915"/>
    <property type="match status" value="1"/>
</dbReference>
<dbReference type="NCBIfam" id="TIGR00392">
    <property type="entry name" value="ileS"/>
    <property type="match status" value="1"/>
</dbReference>
<keyword evidence="5 9" id="KW-0648">Protein biosynthesis</keyword>
<dbReference type="InterPro" id="IPR002301">
    <property type="entry name" value="Ile-tRNA-ligase"/>
</dbReference>
<dbReference type="PANTHER" id="PTHR42780">
    <property type="entry name" value="SOLEUCYL-TRNA SYNTHETASE"/>
    <property type="match status" value="1"/>
</dbReference>
<dbReference type="GO" id="GO:0002161">
    <property type="term" value="F:aminoacyl-tRNA deacylase activity"/>
    <property type="evidence" value="ECO:0007669"/>
    <property type="project" value="InterPro"/>
</dbReference>
<dbReference type="InterPro" id="IPR014729">
    <property type="entry name" value="Rossmann-like_a/b/a_fold"/>
</dbReference>
<evidence type="ECO:0000256" key="3">
    <source>
        <dbReference type="ARBA" id="ARBA00022741"/>
    </source>
</evidence>
<evidence type="ECO:0000256" key="6">
    <source>
        <dbReference type="ARBA" id="ARBA00023146"/>
    </source>
</evidence>
<keyword evidence="4 9" id="KW-0067">ATP-binding</keyword>
<evidence type="ECO:0000256" key="7">
    <source>
        <dbReference type="ARBA" id="ARBA00048359"/>
    </source>
</evidence>
<keyword evidence="3 9" id="KW-0547">Nucleotide-binding</keyword>
<evidence type="ECO:0000256" key="2">
    <source>
        <dbReference type="ARBA" id="ARBA00022598"/>
    </source>
</evidence>
<evidence type="ECO:0000256" key="9">
    <source>
        <dbReference type="RuleBase" id="RU363035"/>
    </source>
</evidence>
<evidence type="ECO:0000259" key="10">
    <source>
        <dbReference type="Pfam" id="PF00133"/>
    </source>
</evidence>
<accession>A0A075H0B7</accession>
<name>A0A075H0B7_9ARCH</name>
<dbReference type="Pfam" id="PF08264">
    <property type="entry name" value="Anticodon_1"/>
    <property type="match status" value="1"/>
</dbReference>
<evidence type="ECO:0000313" key="12">
    <source>
        <dbReference type="EMBL" id="AIF08590.1"/>
    </source>
</evidence>
<dbReference type="InterPro" id="IPR013155">
    <property type="entry name" value="M/V/L/I-tRNA-synth_anticd-bd"/>
</dbReference>
<dbReference type="InterPro" id="IPR002300">
    <property type="entry name" value="aa-tRNA-synth_Ia"/>
</dbReference>
<dbReference type="SUPFAM" id="SSF52374">
    <property type="entry name" value="Nucleotidylyl transferase"/>
    <property type="match status" value="1"/>
</dbReference>
<dbReference type="GO" id="GO:0006428">
    <property type="term" value="P:isoleucyl-tRNA aminoacylation"/>
    <property type="evidence" value="ECO:0007669"/>
    <property type="project" value="UniProtKB-UniRule"/>
</dbReference>
<dbReference type="PANTHER" id="PTHR42780:SF1">
    <property type="entry name" value="ISOLEUCINE--TRNA LIGASE, CYTOPLASMIC"/>
    <property type="match status" value="1"/>
</dbReference>
<dbReference type="InterPro" id="IPR009080">
    <property type="entry name" value="tRNAsynth_Ia_anticodon-bd"/>
</dbReference>
<feature type="domain" description="Aminoacyl-tRNA synthetase class Ia" evidence="10">
    <location>
        <begin position="18"/>
        <end position="636"/>
    </location>
</feature>
<organism evidence="12">
    <name type="scientific">uncultured marine thaumarchaeote KM3_31_F07</name>
    <dbReference type="NCBI Taxonomy" id="1456120"/>
    <lineage>
        <taxon>Archaea</taxon>
        <taxon>Nitrososphaerota</taxon>
        <taxon>environmental samples</taxon>
    </lineage>
</organism>
<sequence>MELQEKFDAKSIEKVVREHWKSIDLFSLLINELNDKKKIGFVEGPPTMNGEPHVGHLRGRIIKDLWYRFSTLNKLKVIFRAGWDTQGLPVELQAEKELGLTGSKAENLKKVGIEKIVEQCKKLVHEYNKKWVEADELLGISFDYKNAYWTYYDEYIEREWKYLKNSWEQGILVEGFQVVAYCPSCQTSLSHGEVNQGYEMVEDPSLYYKVKLTDEDVYLIVWTTMPFTVVTDEMVGVKPEADYLYINVNNEKWIVAQNIFEQLKNELKIKQYSIIKKIKGSDLDGKKYLHPLLDQITGLKKLADRIHVVVAEDFVDTETGSGIVHLAPANGVEDFEIATARKIPIFNPIDDQVRFTEEAGMFKGMFVRDADQKVIEALKENNALVKIGKIKHEYPTCWRSHHKIVWLARREYFNIIDKLGDLTIKAAESVEYFYNEPKNRFVSIIKEKVPWCVSRERLWGAPLPIWICSNCKYKTALFSRKEILANAIKLPDGENFELHRPWIDRIIIKCNKCQSDSYREPFVLDTWHNSGAAPYSSLTDKEYEELIPVPFLTEGIDQTRGWAYTLLVENIIFNKNAKAPFQSFLFQGHVLDKNGNKMSKSLGNTVDAVELLYNHPTDLIRFYYMWKANPIDALNFDVDEMKKRSYQVLSTLYYLHVYFKQNGHYDNFDPNKNNVEWASSNELIREPEIWLLSKMEKLIDIVTNGYKKCRYHESARAIEEFIINELSQTYIPLTRNEIWDDSIENLKRRLAIYATLEEVLKTIDILLHPITPFITEHLYLLCFKKKESIFLENWPTRKEYYINKDVEYAFDKLKQVVSITNAARMKAQLKRRWPLKNAYICINKNDVQALNSLQELLKTQMNVGDFKLIGMERTGIGAAILEMIDNDLPITIKISLKRANIAPKVKADIDIVQNEFANIDQVRFLLELQNRGEFVLSYNGKHVTINNDDIEIAYETSNGFVMAERENIFVIIPTVRDRELTTKGLVRDLARRLQSLRKHRCYNPTDMLDTAYVANLDDEVLELIKGMKGELAYLVRVKKVELMRDAKQGVKWVNDEIDGKSISLSVE</sequence>
<evidence type="ECO:0000256" key="8">
    <source>
        <dbReference type="NCBIfam" id="TIGR00392"/>
    </source>
</evidence>
<dbReference type="InterPro" id="IPR009008">
    <property type="entry name" value="Val/Leu/Ile-tRNA-synth_edit"/>
</dbReference>
<evidence type="ECO:0000259" key="11">
    <source>
        <dbReference type="Pfam" id="PF08264"/>
    </source>
</evidence>
<dbReference type="InterPro" id="IPR001412">
    <property type="entry name" value="aa-tRNA-synth_I_CS"/>
</dbReference>
<dbReference type="AlphaFoldDB" id="A0A075H0B7"/>
<evidence type="ECO:0000256" key="4">
    <source>
        <dbReference type="ARBA" id="ARBA00022840"/>
    </source>
</evidence>
<comment type="similarity">
    <text evidence="9">Belongs to the class-I aminoacyl-tRNA synthetase family.</text>
</comment>